<evidence type="ECO:0000313" key="1">
    <source>
        <dbReference type="EMBL" id="CAN0560294.1"/>
    </source>
</evidence>
<proteinExistence type="predicted"/>
<organism evidence="1 2">
    <name type="scientific">Rangifer tarandus platyrhynchus</name>
    <name type="common">Svalbard reindeer</name>
    <dbReference type="NCBI Taxonomy" id="3082113"/>
    <lineage>
        <taxon>Eukaryota</taxon>
        <taxon>Metazoa</taxon>
        <taxon>Chordata</taxon>
        <taxon>Craniata</taxon>
        <taxon>Vertebrata</taxon>
        <taxon>Euteleostomi</taxon>
        <taxon>Mammalia</taxon>
        <taxon>Eutheria</taxon>
        <taxon>Laurasiatheria</taxon>
        <taxon>Artiodactyla</taxon>
        <taxon>Ruminantia</taxon>
        <taxon>Pecora</taxon>
        <taxon>Cervidae</taxon>
        <taxon>Odocoileinae</taxon>
        <taxon>Rangifer</taxon>
    </lineage>
</organism>
<sequence>MGKRPSLHQPAPSEGAASGELSERSTGTLVCAISSLMSEVSVPEALTTPPPPSLPSAPPSPPKPRCLVEGAEPGPSAFSMILCSLPIGPVHFAPPPEAELLFTSGQGHVAKGAGAPLGEEVNPRAVFTAAAVSTVFSSILSSLRSHVPTRPPMPLEPRPPTPLEPCPPVSLHVAAGRPLSALLQARRPVLKCSPRSRLPGLCALKGFLHLSHFSVTLIATNVIVVTCV</sequence>
<protein>
    <submittedName>
        <fullName evidence="1">Uncharacterized protein</fullName>
    </submittedName>
</protein>
<feature type="non-terminal residue" evidence="1">
    <location>
        <position position="228"/>
    </location>
</feature>
<dbReference type="EMBL" id="OX596092">
    <property type="protein sequence ID" value="CAN0560294.1"/>
    <property type="molecule type" value="Genomic_DNA"/>
</dbReference>
<accession>A0AC60A5D4</accession>
<reference evidence="1" key="1">
    <citation type="submission" date="2023-05" db="EMBL/GenBank/DDBJ databases">
        <authorList>
            <consortium name="ELIXIR-Norway"/>
        </authorList>
    </citation>
    <scope>NUCLEOTIDE SEQUENCE</scope>
</reference>
<gene>
    <name evidence="1" type="ORF">MRATA1EN22A_LOCUS26996</name>
</gene>
<name>A0AC60A5D4_RANTA</name>
<evidence type="ECO:0000313" key="2">
    <source>
        <dbReference type="Proteomes" id="UP001162501"/>
    </source>
</evidence>
<reference evidence="1" key="2">
    <citation type="submission" date="2025-03" db="EMBL/GenBank/DDBJ databases">
        <authorList>
            <consortium name="ELIXIR-Norway"/>
            <consortium name="Elixir Norway"/>
        </authorList>
    </citation>
    <scope>NUCLEOTIDE SEQUENCE</scope>
</reference>
<dbReference type="Proteomes" id="UP001162501">
    <property type="component" value="Chromosome 8"/>
</dbReference>